<gene>
    <name evidence="1" type="ORF">AD953_02125</name>
</gene>
<evidence type="ECO:0000313" key="2">
    <source>
        <dbReference type="Proteomes" id="UP000075538"/>
    </source>
</evidence>
<dbReference type="RefSeq" id="WP_061490220.1">
    <property type="nucleotide sequence ID" value="NZ_LHZZ01000289.1"/>
</dbReference>
<dbReference type="AlphaFoldDB" id="A0A149VHR1"/>
<accession>A0A149VHR1</accession>
<dbReference type="Proteomes" id="UP000075538">
    <property type="component" value="Unassembled WGS sequence"/>
</dbReference>
<proteinExistence type="predicted"/>
<dbReference type="EMBL" id="LHZZ01000289">
    <property type="protein sequence ID" value="KXV79453.1"/>
    <property type="molecule type" value="Genomic_DNA"/>
</dbReference>
<name>A0A149VHR1_9PROT</name>
<dbReference type="PATRIC" id="fig|178901.15.peg.2738"/>
<protein>
    <submittedName>
        <fullName evidence="1">Uncharacterized protein</fullName>
    </submittedName>
</protein>
<evidence type="ECO:0000313" key="1">
    <source>
        <dbReference type="EMBL" id="KXV79453.1"/>
    </source>
</evidence>
<reference evidence="1 2" key="1">
    <citation type="submission" date="2015-06" db="EMBL/GenBank/DDBJ databases">
        <title>Improved classification and identification of acetic acid bacteria using matrix-assisted laser desorption/ionization time-of-flight mass spectrometry; Gluconobacter nephelii and Gluconobacter uchimurae are later heterotypic synonyms of Gluconobacter japonicus and Gluconobacter oxydans, respectively.</title>
        <authorList>
            <person name="Li L."/>
            <person name="Cleenwerck I."/>
            <person name="De Vuyst L."/>
            <person name="Vandamme P."/>
        </authorList>
    </citation>
    <scope>NUCLEOTIDE SEQUENCE [LARGE SCALE GENOMIC DNA]</scope>
    <source>
        <strain evidence="1 2">LMG 1604</strain>
    </source>
</reference>
<sequence>MFWLLVLSLGTVKKGAAFLNQFFRDQEIAGWLRQNQTLGFLDQIRNTCIAQFGAPRVPSRSTVAAFLKDEGRKTRLGDTDFFSNKPEVAAWLIAEYPKHTNYELRKLCLEKFGKALTPSHSTLQRFLSKHQSSNIVRRHGISIDQELSAWLQKNAPLLRMADLYTECVKRFGEERVGSQSAVYRFLASLKDRSLTRYKSRKEVEEGLKRFHADNPTD</sequence>
<comment type="caution">
    <text evidence="1">The sequence shown here is derived from an EMBL/GenBank/DDBJ whole genome shotgun (WGS) entry which is preliminary data.</text>
</comment>
<organism evidence="1 2">
    <name type="scientific">Acetobacter malorum</name>
    <dbReference type="NCBI Taxonomy" id="178901"/>
    <lineage>
        <taxon>Bacteria</taxon>
        <taxon>Pseudomonadati</taxon>
        <taxon>Pseudomonadota</taxon>
        <taxon>Alphaproteobacteria</taxon>
        <taxon>Acetobacterales</taxon>
        <taxon>Acetobacteraceae</taxon>
        <taxon>Acetobacter</taxon>
    </lineage>
</organism>